<evidence type="ECO:0000256" key="1">
    <source>
        <dbReference type="SAM" id="Coils"/>
    </source>
</evidence>
<organism evidence="2 3">
    <name type="scientific">Oedothorax gibbosus</name>
    <dbReference type="NCBI Taxonomy" id="931172"/>
    <lineage>
        <taxon>Eukaryota</taxon>
        <taxon>Metazoa</taxon>
        <taxon>Ecdysozoa</taxon>
        <taxon>Arthropoda</taxon>
        <taxon>Chelicerata</taxon>
        <taxon>Arachnida</taxon>
        <taxon>Araneae</taxon>
        <taxon>Araneomorphae</taxon>
        <taxon>Entelegynae</taxon>
        <taxon>Araneoidea</taxon>
        <taxon>Linyphiidae</taxon>
        <taxon>Erigoninae</taxon>
        <taxon>Oedothorax</taxon>
    </lineage>
</organism>
<dbReference type="EMBL" id="JAFNEN010001103">
    <property type="protein sequence ID" value="KAG8174957.1"/>
    <property type="molecule type" value="Genomic_DNA"/>
</dbReference>
<keyword evidence="1" id="KW-0175">Coiled coil</keyword>
<dbReference type="AlphaFoldDB" id="A0AAV6TSC9"/>
<evidence type="ECO:0000313" key="2">
    <source>
        <dbReference type="EMBL" id="KAG8174957.1"/>
    </source>
</evidence>
<gene>
    <name evidence="2" type="ORF">JTE90_002479</name>
</gene>
<dbReference type="Proteomes" id="UP000827092">
    <property type="component" value="Unassembled WGS sequence"/>
</dbReference>
<reference evidence="2 3" key="1">
    <citation type="journal article" date="2022" name="Nat. Ecol. Evol.">
        <title>A masculinizing supergene underlies an exaggerated male reproductive morph in a spider.</title>
        <authorList>
            <person name="Hendrickx F."/>
            <person name="De Corte Z."/>
            <person name="Sonet G."/>
            <person name="Van Belleghem S.M."/>
            <person name="Kostlbacher S."/>
            <person name="Vangestel C."/>
        </authorList>
    </citation>
    <scope>NUCLEOTIDE SEQUENCE [LARGE SCALE GENOMIC DNA]</scope>
    <source>
        <strain evidence="2">W744_W776</strain>
    </source>
</reference>
<sequence length="419" mass="50581">MDGRDVYPEWKMFYKPIGEDLPLRRDVGQHHVRFLDACGLGQEVYNVFDYFLTGQYKFYHIMIRALLFDAFCRQDLRDVFFLPYWTNCDGDHQGMVEKVPERRHHRHMIIMMTEERHNSFQKMWQSLILGTGGMNKKKKPIKSVEHLMNVINYVSRPEDKKKHRSHYWIHRPFQRHARWAIAYLFRGGHELLLRKLNKNKHITSYFDKIRNEGTTRNPNYVVKVGYLNMDPVTCRIPFADGYVPCPIRKEDGDGDYPIVYEFGERKALKYVPEQREGYSCWQSIRNRDYRLGKLQTNVMNQLRVLVKRQTLELTIKLIDCRKKRKRSQVETEKYRKETEKYRTKMERYRTETEKYRKETERYRTETEKYRKENESLQEMLRLRDVEFASTINQPGEFTNLHGSNALQHCIRHYAPPAIV</sequence>
<accession>A0AAV6TSC9</accession>
<evidence type="ECO:0000313" key="3">
    <source>
        <dbReference type="Proteomes" id="UP000827092"/>
    </source>
</evidence>
<proteinExistence type="predicted"/>
<name>A0AAV6TSC9_9ARAC</name>
<protein>
    <submittedName>
        <fullName evidence="2">Uncharacterized protein</fullName>
    </submittedName>
</protein>
<keyword evidence="3" id="KW-1185">Reference proteome</keyword>
<feature type="coiled-coil region" evidence="1">
    <location>
        <begin position="331"/>
        <end position="379"/>
    </location>
</feature>
<comment type="caution">
    <text evidence="2">The sequence shown here is derived from an EMBL/GenBank/DDBJ whole genome shotgun (WGS) entry which is preliminary data.</text>
</comment>